<organism evidence="1 2">
    <name type="scientific">Naganishia adeliensis</name>
    <dbReference type="NCBI Taxonomy" id="92952"/>
    <lineage>
        <taxon>Eukaryota</taxon>
        <taxon>Fungi</taxon>
        <taxon>Dikarya</taxon>
        <taxon>Basidiomycota</taxon>
        <taxon>Agaricomycotina</taxon>
        <taxon>Tremellomycetes</taxon>
        <taxon>Filobasidiales</taxon>
        <taxon>Filobasidiaceae</taxon>
        <taxon>Naganishia</taxon>
    </lineage>
</organism>
<evidence type="ECO:0000313" key="2">
    <source>
        <dbReference type="Proteomes" id="UP001230649"/>
    </source>
</evidence>
<sequence>MYGSVLTWSDNQGTPTTPQSSVDVPALFRRLGLNTDSAISGTYNGQWITSSSKDTLESYNPSTGDLLARVQVPTSEDVESTISAAKAAQLVLRKIPAPQRGHILRDIRTALAEHVDDLGMLITLEMGKVKSEGRGEVVEFLDVADIALGLSRQIGGVVLPSERNKHFMTEVANPLGVVGVISAFNFPIAVFGWNFSLAFICGNASIWKPAETTPLCAIATTRIITSVLEKHNLPGALCSLLVDGGNVGAKLVEDPRVDLISFTGSEARGRDVGMECAKKFKQTILELGGNNAGIVMADANISLALRNITFSALGTCGQRCTSNRRLFIQRPILESFTTSLVSAYESASKRIGLPEKEGTLIGPLHSARSVDAYLAAIEAVKAQGGRVLFGGRKLEESEYTDKAMRGGQWILPTICQFDNADVEIMKKETFAPILYVVPFDTLEEGIALNNGVEQGLSSVLYTQDISALFQWIGAEGSDCGIINVNGSTSGAEVGGRFGGNKSTGWGRESGGDAWKQYCRWASVTVNWSNEVGLAQGVTFD</sequence>
<gene>
    <name evidence="1" type="ORF">QFC20_007010</name>
</gene>
<reference evidence="1" key="1">
    <citation type="submission" date="2023-04" db="EMBL/GenBank/DDBJ databases">
        <title>Draft Genome sequencing of Naganishia species isolated from polar environments using Oxford Nanopore Technology.</title>
        <authorList>
            <person name="Leo P."/>
            <person name="Venkateswaran K."/>
        </authorList>
    </citation>
    <scope>NUCLEOTIDE SEQUENCE</scope>
    <source>
        <strain evidence="1">MNA-CCFEE 5262</strain>
    </source>
</reference>
<comment type="caution">
    <text evidence="1">The sequence shown here is derived from an EMBL/GenBank/DDBJ whole genome shotgun (WGS) entry which is preliminary data.</text>
</comment>
<accession>A0ACC2V3M5</accession>
<evidence type="ECO:0000313" key="1">
    <source>
        <dbReference type="EMBL" id="KAJ9093954.1"/>
    </source>
</evidence>
<keyword evidence="2" id="KW-1185">Reference proteome</keyword>
<dbReference type="EMBL" id="JASBWS010000145">
    <property type="protein sequence ID" value="KAJ9093954.1"/>
    <property type="molecule type" value="Genomic_DNA"/>
</dbReference>
<proteinExistence type="predicted"/>
<dbReference type="Proteomes" id="UP001230649">
    <property type="component" value="Unassembled WGS sequence"/>
</dbReference>
<protein>
    <submittedName>
        <fullName evidence="1">Uncharacterized protein</fullName>
    </submittedName>
</protein>
<name>A0ACC2V3M5_9TREE</name>